<comment type="caution">
    <text evidence="5">The sequence shown here is derived from an EMBL/GenBank/DDBJ whole genome shotgun (WGS) entry which is preliminary data.</text>
</comment>
<dbReference type="InterPro" id="IPR041492">
    <property type="entry name" value="HAD_2"/>
</dbReference>
<keyword evidence="3 5" id="KW-0378">Hydrolase</keyword>
<dbReference type="InterPro" id="IPR023214">
    <property type="entry name" value="HAD_sf"/>
</dbReference>
<evidence type="ECO:0000256" key="1">
    <source>
        <dbReference type="ARBA" id="ARBA00001946"/>
    </source>
</evidence>
<comment type="cofactor">
    <cofactor evidence="1">
        <name>Mg(2+)</name>
        <dbReference type="ChEBI" id="CHEBI:18420"/>
    </cofactor>
</comment>
<evidence type="ECO:0000256" key="4">
    <source>
        <dbReference type="ARBA" id="ARBA00022842"/>
    </source>
</evidence>
<dbReference type="InterPro" id="IPR036412">
    <property type="entry name" value="HAD-like_sf"/>
</dbReference>
<evidence type="ECO:0000256" key="3">
    <source>
        <dbReference type="ARBA" id="ARBA00022801"/>
    </source>
</evidence>
<sequence>MDTKPKPIVIFDLDDTLYNELDYLKSAFLEIAQFISKDSDSDSISIFEEMMRLYHSKSNVFVEILNSYVTKATKEELLHLYRNHNPNIKLSDERKLVLEFLKNKGIKIGLLTDGRSKQQRSKIKALGLDEYFDEIVISEEFGSEKPNENNFLHFEKTFGTGQYFYIGDNVSKDFLSPNRLGWTSVCILDNGDNIHKQDFGLDRAYLPTFTLKDFKDIIKILD</sequence>
<dbReference type="GO" id="GO:0016787">
    <property type="term" value="F:hydrolase activity"/>
    <property type="evidence" value="ECO:0007669"/>
    <property type="project" value="UniProtKB-KW"/>
</dbReference>
<dbReference type="InterPro" id="IPR051400">
    <property type="entry name" value="HAD-like_hydrolase"/>
</dbReference>
<dbReference type="SUPFAM" id="SSF56784">
    <property type="entry name" value="HAD-like"/>
    <property type="match status" value="1"/>
</dbReference>
<keyword evidence="6" id="KW-1185">Reference proteome</keyword>
<dbReference type="Gene3D" id="3.40.50.1000">
    <property type="entry name" value="HAD superfamily/HAD-like"/>
    <property type="match status" value="1"/>
</dbReference>
<evidence type="ECO:0000313" key="5">
    <source>
        <dbReference type="EMBL" id="MFD2726441.1"/>
    </source>
</evidence>
<dbReference type="SFLD" id="SFLDG01129">
    <property type="entry name" value="C1.5:_HAD__Beta-PGM__Phosphata"/>
    <property type="match status" value="1"/>
</dbReference>
<keyword evidence="2" id="KW-0479">Metal-binding</keyword>
<name>A0ABW5TEC8_9FLAO</name>
<dbReference type="PANTHER" id="PTHR46470">
    <property type="entry name" value="N-ACYLNEURAMINATE-9-PHOSPHATASE"/>
    <property type="match status" value="1"/>
</dbReference>
<dbReference type="InterPro" id="IPR006439">
    <property type="entry name" value="HAD-SF_hydro_IA"/>
</dbReference>
<dbReference type="EC" id="3.1.3.-" evidence="5"/>
<keyword evidence="4" id="KW-0460">Magnesium</keyword>
<evidence type="ECO:0000313" key="6">
    <source>
        <dbReference type="Proteomes" id="UP001597476"/>
    </source>
</evidence>
<dbReference type="Pfam" id="PF13419">
    <property type="entry name" value="HAD_2"/>
    <property type="match status" value="1"/>
</dbReference>
<dbReference type="EMBL" id="JBHULY010000016">
    <property type="protein sequence ID" value="MFD2726441.1"/>
    <property type="molecule type" value="Genomic_DNA"/>
</dbReference>
<evidence type="ECO:0000256" key="2">
    <source>
        <dbReference type="ARBA" id="ARBA00022723"/>
    </source>
</evidence>
<dbReference type="SFLD" id="SFLDS00003">
    <property type="entry name" value="Haloacid_Dehalogenase"/>
    <property type="match status" value="1"/>
</dbReference>
<dbReference type="Gene3D" id="1.10.150.520">
    <property type="match status" value="1"/>
</dbReference>
<dbReference type="Proteomes" id="UP001597476">
    <property type="component" value="Unassembled WGS sequence"/>
</dbReference>
<protein>
    <submittedName>
        <fullName evidence="5">HAD family hydrolase</fullName>
        <ecNumber evidence="5">3.1.3.-</ecNumber>
    </submittedName>
</protein>
<organism evidence="5 6">
    <name type="scientific">Hyunsoonleella rubra</name>
    <dbReference type="NCBI Taxonomy" id="1737062"/>
    <lineage>
        <taxon>Bacteria</taxon>
        <taxon>Pseudomonadati</taxon>
        <taxon>Bacteroidota</taxon>
        <taxon>Flavobacteriia</taxon>
        <taxon>Flavobacteriales</taxon>
        <taxon>Flavobacteriaceae</taxon>
    </lineage>
</organism>
<dbReference type="NCBIfam" id="TIGR01549">
    <property type="entry name" value="HAD-SF-IA-v1"/>
    <property type="match status" value="1"/>
</dbReference>
<gene>
    <name evidence="5" type="ORF">ACFSR8_09465</name>
</gene>
<reference evidence="6" key="1">
    <citation type="journal article" date="2019" name="Int. J. Syst. Evol. Microbiol.">
        <title>The Global Catalogue of Microorganisms (GCM) 10K type strain sequencing project: providing services to taxonomists for standard genome sequencing and annotation.</title>
        <authorList>
            <consortium name="The Broad Institute Genomics Platform"/>
            <consortium name="The Broad Institute Genome Sequencing Center for Infectious Disease"/>
            <person name="Wu L."/>
            <person name="Ma J."/>
        </authorList>
    </citation>
    <scope>NUCLEOTIDE SEQUENCE [LARGE SCALE GENOMIC DNA]</scope>
    <source>
        <strain evidence="6">KCTC 42398</strain>
    </source>
</reference>
<proteinExistence type="predicted"/>
<dbReference type="RefSeq" id="WP_380291376.1">
    <property type="nucleotide sequence ID" value="NZ_JBHULY010000016.1"/>
</dbReference>
<dbReference type="PANTHER" id="PTHR46470:SF2">
    <property type="entry name" value="GLYCERALDEHYDE 3-PHOSPHATE PHOSPHATASE"/>
    <property type="match status" value="1"/>
</dbReference>
<accession>A0ABW5TEC8</accession>